<evidence type="ECO:0000313" key="1">
    <source>
        <dbReference type="EMBL" id="CAG4979701.1"/>
    </source>
</evidence>
<keyword evidence="2" id="KW-1185">Reference proteome</keyword>
<reference evidence="1" key="1">
    <citation type="submission" date="2021-04" db="EMBL/GenBank/DDBJ databases">
        <authorList>
            <person name="Tunstrom K."/>
        </authorList>
    </citation>
    <scope>NUCLEOTIDE SEQUENCE</scope>
</reference>
<comment type="caution">
    <text evidence="1">The sequence shown here is derived from an EMBL/GenBank/DDBJ whole genome shotgun (WGS) entry which is preliminary data.</text>
</comment>
<protein>
    <submittedName>
        <fullName evidence="1">(apollo) hypothetical protein</fullName>
    </submittedName>
</protein>
<organism evidence="1 2">
    <name type="scientific">Parnassius apollo</name>
    <name type="common">Apollo butterfly</name>
    <name type="synonym">Papilio apollo</name>
    <dbReference type="NCBI Taxonomy" id="110799"/>
    <lineage>
        <taxon>Eukaryota</taxon>
        <taxon>Metazoa</taxon>
        <taxon>Ecdysozoa</taxon>
        <taxon>Arthropoda</taxon>
        <taxon>Hexapoda</taxon>
        <taxon>Insecta</taxon>
        <taxon>Pterygota</taxon>
        <taxon>Neoptera</taxon>
        <taxon>Endopterygota</taxon>
        <taxon>Lepidoptera</taxon>
        <taxon>Glossata</taxon>
        <taxon>Ditrysia</taxon>
        <taxon>Papilionoidea</taxon>
        <taxon>Papilionidae</taxon>
        <taxon>Parnassiinae</taxon>
        <taxon>Parnassini</taxon>
        <taxon>Parnassius</taxon>
        <taxon>Parnassius</taxon>
    </lineage>
</organism>
<sequence>MENDAGTSHDEALQALETALKWEEYKCIDFS</sequence>
<name>A0A8S3WSU5_PARAO</name>
<dbReference type="Proteomes" id="UP000691718">
    <property type="component" value="Unassembled WGS sequence"/>
</dbReference>
<proteinExistence type="predicted"/>
<evidence type="ECO:0000313" key="2">
    <source>
        <dbReference type="Proteomes" id="UP000691718"/>
    </source>
</evidence>
<dbReference type="AlphaFoldDB" id="A0A8S3WSU5"/>
<accession>A0A8S3WSU5</accession>
<gene>
    <name evidence="1" type="ORF">PAPOLLO_LOCUS9984</name>
</gene>
<dbReference type="EMBL" id="CAJQZP010000693">
    <property type="protein sequence ID" value="CAG4979701.1"/>
    <property type="molecule type" value="Genomic_DNA"/>
</dbReference>